<dbReference type="Proteomes" id="UP000011976">
    <property type="component" value="Unassembled WGS sequence"/>
</dbReference>
<name>M9M5P7_PSEA3</name>
<proteinExistence type="predicted"/>
<dbReference type="PANTHER" id="PTHR13042">
    <property type="entry name" value="UBIQUITIN-LIKE PROTEIN 5"/>
    <property type="match status" value="1"/>
</dbReference>
<feature type="region of interest" description="Disordered" evidence="3">
    <location>
        <begin position="39"/>
        <end position="101"/>
    </location>
</feature>
<protein>
    <recommendedName>
        <fullName evidence="1">Ubiquitin-like modifier HUB1</fullName>
    </recommendedName>
</protein>
<gene>
    <name evidence="4" type="ORF">PANT_19c00010</name>
</gene>
<dbReference type="EMBL" id="DF196785">
    <property type="protein sequence ID" value="GAC75905.1"/>
    <property type="molecule type" value="Genomic_DNA"/>
</dbReference>
<sequence>MALISLARSSTLDLTSFVTLLSISALWFAPGPLGSNMAPPLRITSPSRRLSTRQPNTPGCDDKRVSLDSISAGGADVDAEHGGMGDLRGGESGDDDSGLTGVSPIETCAPDSLYPRKSPSISNLATLTVDIDAAAYHDVVQKHANARHCPCPFPHSIWNSDDAHDRGTCERPTWTQRLVHAAPHPSLHAASNPADLDPCLCYPAVRVKCSPEDTIGDLKKLIAAQTGTPPQKVRPLTLTSCALGDMLLTTHGGEQIILKKWYTVYKDHITLADYEIADGFSFEMH</sequence>
<dbReference type="InterPro" id="IPR039732">
    <property type="entry name" value="Hub1/Ubl5"/>
</dbReference>
<dbReference type="AlphaFoldDB" id="M9M5P7"/>
<evidence type="ECO:0000313" key="4">
    <source>
        <dbReference type="EMBL" id="GAC75905.1"/>
    </source>
</evidence>
<evidence type="ECO:0000256" key="1">
    <source>
        <dbReference type="ARBA" id="ARBA00014108"/>
    </source>
</evidence>
<feature type="compositionally biased region" description="Polar residues" evidence="3">
    <location>
        <begin position="44"/>
        <end position="57"/>
    </location>
</feature>
<evidence type="ECO:0000313" key="5">
    <source>
        <dbReference type="Proteomes" id="UP000011976"/>
    </source>
</evidence>
<organism evidence="4 5">
    <name type="scientific">Pseudozyma antarctica (strain T-34)</name>
    <name type="common">Yeast</name>
    <name type="synonym">Candida antarctica</name>
    <dbReference type="NCBI Taxonomy" id="1151754"/>
    <lineage>
        <taxon>Eukaryota</taxon>
        <taxon>Fungi</taxon>
        <taxon>Dikarya</taxon>
        <taxon>Basidiomycota</taxon>
        <taxon>Ustilaginomycotina</taxon>
        <taxon>Ustilaginomycetes</taxon>
        <taxon>Ustilaginales</taxon>
        <taxon>Ustilaginaceae</taxon>
        <taxon>Moesziomyces</taxon>
    </lineage>
</organism>
<feature type="compositionally biased region" description="Basic and acidic residues" evidence="3">
    <location>
        <begin position="78"/>
        <end position="91"/>
    </location>
</feature>
<dbReference type="Gene3D" id="3.10.20.90">
    <property type="entry name" value="Phosphatidylinositol 3-kinase Catalytic Subunit, Chain A, domain 1"/>
    <property type="match status" value="2"/>
</dbReference>
<dbReference type="STRING" id="1151754.M9M5P7"/>
<dbReference type="SUPFAM" id="SSF54236">
    <property type="entry name" value="Ubiquitin-like"/>
    <property type="match status" value="1"/>
</dbReference>
<dbReference type="OrthoDB" id="3881at2759"/>
<evidence type="ECO:0000256" key="2">
    <source>
        <dbReference type="ARBA" id="ARBA00022786"/>
    </source>
</evidence>
<dbReference type="InterPro" id="IPR029071">
    <property type="entry name" value="Ubiquitin-like_domsf"/>
</dbReference>
<keyword evidence="2" id="KW-0833">Ubl conjugation pathway</keyword>
<evidence type="ECO:0000256" key="3">
    <source>
        <dbReference type="SAM" id="MobiDB-lite"/>
    </source>
</evidence>
<reference evidence="5" key="1">
    <citation type="journal article" date="2013" name="Genome Announc.">
        <title>Genome sequence of the basidiomycetous yeast Pseudozyma antarctica T-34, a producer of the glycolipid biosurfactants mannosylerythritol lipids.</title>
        <authorList>
            <person name="Morita T."/>
            <person name="Koike H."/>
            <person name="Koyama Y."/>
            <person name="Hagiwara H."/>
            <person name="Ito E."/>
            <person name="Fukuoka T."/>
            <person name="Imura T."/>
            <person name="Machida M."/>
            <person name="Kitamoto D."/>
        </authorList>
    </citation>
    <scope>NUCLEOTIDE SEQUENCE [LARGE SCALE GENOMIC DNA]</scope>
    <source>
        <strain evidence="5">T-34</strain>
    </source>
</reference>
<accession>M9M5P7</accession>